<gene>
    <name evidence="18" type="ORF">L284_14130</name>
</gene>
<accession>T0HKR7</accession>
<dbReference type="GO" id="GO:0170056">
    <property type="term" value="F:cholesterol 7-desaturase [NAD(P)H] activity"/>
    <property type="evidence" value="ECO:0007669"/>
    <property type="project" value="UniProtKB-EC"/>
</dbReference>
<dbReference type="RefSeq" id="WP_021234651.1">
    <property type="nucleotide sequence ID" value="NZ_ATHL01000087.1"/>
</dbReference>
<dbReference type="PANTHER" id="PTHR21266:SF32">
    <property type="entry name" value="CHOLESTEROL 7-DESATURASE NVD"/>
    <property type="match status" value="1"/>
</dbReference>
<evidence type="ECO:0000256" key="3">
    <source>
        <dbReference type="ARBA" id="ARBA00004972"/>
    </source>
</evidence>
<reference evidence="18 19" key="1">
    <citation type="journal article" date="2013" name="Genome Announc.">
        <title>Genome Sequence of Novosphingobium lindaniclasticum LE124T, Isolated from a Hexachlorocyclohexane Dumpsite.</title>
        <authorList>
            <person name="Saxena A."/>
            <person name="Nayyar N."/>
            <person name="Sangwan N."/>
            <person name="Kumari R."/>
            <person name="Khurana J.P."/>
            <person name="Lal R."/>
        </authorList>
    </citation>
    <scope>NUCLEOTIDE SEQUENCE [LARGE SCALE GENOMIC DNA]</scope>
    <source>
        <strain evidence="18 19">LE124</strain>
    </source>
</reference>
<dbReference type="InterPro" id="IPR045605">
    <property type="entry name" value="KshA-like_C"/>
</dbReference>
<keyword evidence="7" id="KW-1133">Transmembrane helix</keyword>
<dbReference type="GO" id="GO:0005737">
    <property type="term" value="C:cytoplasm"/>
    <property type="evidence" value="ECO:0007669"/>
    <property type="project" value="TreeGrafter"/>
</dbReference>
<dbReference type="CDD" id="cd03469">
    <property type="entry name" value="Rieske_RO_Alpha_N"/>
    <property type="match status" value="1"/>
</dbReference>
<dbReference type="Proteomes" id="UP000015527">
    <property type="component" value="Unassembled WGS sequence"/>
</dbReference>
<evidence type="ECO:0000256" key="8">
    <source>
        <dbReference type="ARBA" id="ARBA00023002"/>
    </source>
</evidence>
<dbReference type="Pfam" id="PF19298">
    <property type="entry name" value="KshA_C"/>
    <property type="match status" value="1"/>
</dbReference>
<dbReference type="PATRIC" id="fig|1096930.3.peg.2810"/>
<comment type="subcellular location">
    <subcellularLocation>
        <location evidence="2">Membrane</location>
    </subcellularLocation>
</comment>
<dbReference type="GO" id="GO:0046872">
    <property type="term" value="F:metal ion binding"/>
    <property type="evidence" value="ECO:0007669"/>
    <property type="project" value="UniProtKB-KW"/>
</dbReference>
<dbReference type="eggNOG" id="COG4638">
    <property type="taxonomic scope" value="Bacteria"/>
</dbReference>
<evidence type="ECO:0000256" key="12">
    <source>
        <dbReference type="ARBA" id="ARBA00025712"/>
    </source>
</evidence>
<dbReference type="OrthoDB" id="9800776at2"/>
<dbReference type="EC" id="1.14.19.21" evidence="14"/>
<evidence type="ECO:0000256" key="2">
    <source>
        <dbReference type="ARBA" id="ARBA00004370"/>
    </source>
</evidence>
<comment type="pathway">
    <text evidence="3">Hormone biosynthesis.</text>
</comment>
<evidence type="ECO:0000256" key="5">
    <source>
        <dbReference type="ARBA" id="ARBA00022714"/>
    </source>
</evidence>
<keyword evidence="6" id="KW-0479">Metal-binding</keyword>
<evidence type="ECO:0000313" key="18">
    <source>
        <dbReference type="EMBL" id="EQB13612.1"/>
    </source>
</evidence>
<evidence type="ECO:0000256" key="1">
    <source>
        <dbReference type="ARBA" id="ARBA00001962"/>
    </source>
</evidence>
<protein>
    <recommendedName>
        <fullName evidence="14">cholesterol 7-desaturase</fullName>
        <ecNumber evidence="14">1.14.19.21</ecNumber>
    </recommendedName>
</protein>
<comment type="similarity">
    <text evidence="13">Belongs to the cholesterol 7-desaturase family.</text>
</comment>
<dbReference type="InterPro" id="IPR017941">
    <property type="entry name" value="Rieske_2Fe-2S"/>
</dbReference>
<comment type="cofactor">
    <cofactor evidence="1">
        <name>Fe cation</name>
        <dbReference type="ChEBI" id="CHEBI:24875"/>
    </cofactor>
</comment>
<dbReference type="EMBL" id="ATHL01000087">
    <property type="protein sequence ID" value="EQB13612.1"/>
    <property type="molecule type" value="Genomic_DNA"/>
</dbReference>
<evidence type="ECO:0000256" key="16">
    <source>
        <dbReference type="ARBA" id="ARBA00049548"/>
    </source>
</evidence>
<evidence type="ECO:0000256" key="4">
    <source>
        <dbReference type="ARBA" id="ARBA00022692"/>
    </source>
</evidence>
<dbReference type="AlphaFoldDB" id="T0HKR7"/>
<feature type="domain" description="Rieske" evidence="17">
    <location>
        <begin position="58"/>
        <end position="165"/>
    </location>
</feature>
<organism evidence="18 19">
    <name type="scientific">Novosphingobium lindaniclasticum LE124</name>
    <dbReference type="NCBI Taxonomy" id="1096930"/>
    <lineage>
        <taxon>Bacteria</taxon>
        <taxon>Pseudomonadati</taxon>
        <taxon>Pseudomonadota</taxon>
        <taxon>Alphaproteobacteria</taxon>
        <taxon>Sphingomonadales</taxon>
        <taxon>Sphingomonadaceae</taxon>
        <taxon>Novosphingobium</taxon>
    </lineage>
</organism>
<dbReference type="Pfam" id="PF00355">
    <property type="entry name" value="Rieske"/>
    <property type="match status" value="1"/>
</dbReference>
<sequence length="362" mass="41221">MSEADPRAASDARTPPVAVWQILEKLRGRDLTDWRLAEVKGRASVEARNLNNGIPFGWYPIDLSADLAKGEVKPLHYFAKDLAMWRGEDGQVRVVDAYCRHLGAHMGHGGKVNGNLLECPFHAWRYDGNEGVVKEIPYARAIPPQVKRKCVRTWHVVEVNRWIWVWYHPEDADPLWEVAALPEATDPDWTDYEVHEWNVWGSLQNMAENGVDFAHFKYIHGTADVPQGDLRWGEWGRGADVKAKMGTPMGEVDGLISYDTMGPGQSWTRFTGISETLMIACLTPVSEDHVHARFCFTQPKAQAEGPMGRLAKGLIRDICKQFDQDKVVWDRQKFERSPIICDGDGPIPQFRKFYSRFYAQQD</sequence>
<dbReference type="Gene3D" id="2.102.10.10">
    <property type="entry name" value="Rieske [2Fe-2S] iron-sulphur domain"/>
    <property type="match status" value="1"/>
</dbReference>
<dbReference type="PROSITE" id="PS51296">
    <property type="entry name" value="RIESKE"/>
    <property type="match status" value="1"/>
</dbReference>
<comment type="catalytic activity">
    <reaction evidence="15">
        <text>cholesterol + NADH + O2 + H(+) = 7-dehydrocholesterol + NAD(+) + 2 H2O</text>
        <dbReference type="Rhea" id="RHEA:51644"/>
        <dbReference type="ChEBI" id="CHEBI:15377"/>
        <dbReference type="ChEBI" id="CHEBI:15378"/>
        <dbReference type="ChEBI" id="CHEBI:15379"/>
        <dbReference type="ChEBI" id="CHEBI:16113"/>
        <dbReference type="ChEBI" id="CHEBI:17759"/>
        <dbReference type="ChEBI" id="CHEBI:57540"/>
        <dbReference type="ChEBI" id="CHEBI:57945"/>
        <dbReference type="EC" id="1.14.19.21"/>
    </reaction>
    <physiologicalReaction direction="left-to-right" evidence="15">
        <dbReference type="Rhea" id="RHEA:51645"/>
    </physiologicalReaction>
</comment>
<evidence type="ECO:0000256" key="14">
    <source>
        <dbReference type="ARBA" id="ARBA00026095"/>
    </source>
</evidence>
<dbReference type="GO" id="GO:0016020">
    <property type="term" value="C:membrane"/>
    <property type="evidence" value="ECO:0007669"/>
    <property type="project" value="UniProtKB-SubCell"/>
</dbReference>
<keyword evidence="11" id="KW-0472">Membrane</keyword>
<keyword evidence="4" id="KW-0812">Transmembrane</keyword>
<evidence type="ECO:0000256" key="6">
    <source>
        <dbReference type="ARBA" id="ARBA00022723"/>
    </source>
</evidence>
<keyword evidence="10" id="KW-0411">Iron-sulfur</keyword>
<evidence type="ECO:0000256" key="9">
    <source>
        <dbReference type="ARBA" id="ARBA00023004"/>
    </source>
</evidence>
<dbReference type="SUPFAM" id="SSF55961">
    <property type="entry name" value="Bet v1-like"/>
    <property type="match status" value="1"/>
</dbReference>
<keyword evidence="5" id="KW-0001">2Fe-2S</keyword>
<proteinExistence type="inferred from homology"/>
<evidence type="ECO:0000256" key="13">
    <source>
        <dbReference type="ARBA" id="ARBA00025729"/>
    </source>
</evidence>
<evidence type="ECO:0000256" key="11">
    <source>
        <dbReference type="ARBA" id="ARBA00023136"/>
    </source>
</evidence>
<evidence type="ECO:0000313" key="19">
    <source>
        <dbReference type="Proteomes" id="UP000015527"/>
    </source>
</evidence>
<keyword evidence="19" id="KW-1185">Reference proteome</keyword>
<dbReference type="InterPro" id="IPR036922">
    <property type="entry name" value="Rieske_2Fe-2S_sf"/>
</dbReference>
<dbReference type="InterPro" id="IPR050584">
    <property type="entry name" value="Cholesterol_7-desaturase"/>
</dbReference>
<keyword evidence="8" id="KW-0560">Oxidoreductase</keyword>
<comment type="pathway">
    <text evidence="12">Steroid hormone biosynthesis; dafachronic acid biosynthesis.</text>
</comment>
<evidence type="ECO:0000256" key="7">
    <source>
        <dbReference type="ARBA" id="ARBA00022989"/>
    </source>
</evidence>
<dbReference type="PANTHER" id="PTHR21266">
    <property type="entry name" value="IRON-SULFUR DOMAIN CONTAINING PROTEIN"/>
    <property type="match status" value="1"/>
</dbReference>
<dbReference type="Gene3D" id="3.90.380.10">
    <property type="entry name" value="Naphthalene 1,2-dioxygenase Alpha Subunit, Chain A, domain 1"/>
    <property type="match status" value="1"/>
</dbReference>
<dbReference type="SUPFAM" id="SSF50022">
    <property type="entry name" value="ISP domain"/>
    <property type="match status" value="1"/>
</dbReference>
<dbReference type="GO" id="GO:0008203">
    <property type="term" value="P:cholesterol metabolic process"/>
    <property type="evidence" value="ECO:0007669"/>
    <property type="project" value="InterPro"/>
</dbReference>
<evidence type="ECO:0000256" key="15">
    <source>
        <dbReference type="ARBA" id="ARBA00047853"/>
    </source>
</evidence>
<comment type="caution">
    <text evidence="18">The sequence shown here is derived from an EMBL/GenBank/DDBJ whole genome shotgun (WGS) entry which is preliminary data.</text>
</comment>
<keyword evidence="9" id="KW-0408">Iron</keyword>
<dbReference type="GO" id="GO:0051537">
    <property type="term" value="F:2 iron, 2 sulfur cluster binding"/>
    <property type="evidence" value="ECO:0007669"/>
    <property type="project" value="UniProtKB-KW"/>
</dbReference>
<evidence type="ECO:0000259" key="17">
    <source>
        <dbReference type="PROSITE" id="PS51296"/>
    </source>
</evidence>
<name>T0HKR7_9SPHN</name>
<comment type="catalytic activity">
    <reaction evidence="16">
        <text>cholesterol + NADPH + O2 + H(+) = 7-dehydrocholesterol + NADP(+) + 2 H2O</text>
        <dbReference type="Rhea" id="RHEA:45024"/>
        <dbReference type="ChEBI" id="CHEBI:15377"/>
        <dbReference type="ChEBI" id="CHEBI:15378"/>
        <dbReference type="ChEBI" id="CHEBI:15379"/>
        <dbReference type="ChEBI" id="CHEBI:16113"/>
        <dbReference type="ChEBI" id="CHEBI:17759"/>
        <dbReference type="ChEBI" id="CHEBI:57783"/>
        <dbReference type="ChEBI" id="CHEBI:58349"/>
        <dbReference type="EC" id="1.14.19.21"/>
    </reaction>
    <physiologicalReaction direction="left-to-right" evidence="16">
        <dbReference type="Rhea" id="RHEA:45025"/>
    </physiologicalReaction>
</comment>
<evidence type="ECO:0000256" key="10">
    <source>
        <dbReference type="ARBA" id="ARBA00023014"/>
    </source>
</evidence>